<dbReference type="RefSeq" id="XP_016983681.2">
    <property type="nucleotide sequence ID" value="XM_017128192.2"/>
</dbReference>
<evidence type="ECO:0000256" key="2">
    <source>
        <dbReference type="ARBA" id="ARBA00023140"/>
    </source>
</evidence>
<evidence type="ECO:0000313" key="5">
    <source>
        <dbReference type="EnsemblMetazoa" id="XP_016983681.2"/>
    </source>
</evidence>
<evidence type="ECO:0000256" key="1">
    <source>
        <dbReference type="ARBA" id="ARBA00004275"/>
    </source>
</evidence>
<keyword evidence="2" id="KW-0576">Peroxisome</keyword>
<feature type="domain" description="AMP-binding enzyme C-terminal" evidence="4">
    <location>
        <begin position="442"/>
        <end position="519"/>
    </location>
</feature>
<evidence type="ECO:0000259" key="4">
    <source>
        <dbReference type="Pfam" id="PF13193"/>
    </source>
</evidence>
<dbReference type="GeneID" id="108047832"/>
<evidence type="ECO:0008006" key="7">
    <source>
        <dbReference type="Google" id="ProtNLM"/>
    </source>
</evidence>
<sequence>MAFQPKTDYDAVEKMWSSEREKPQFGESLSIGEIIFQEMRRHPKGIAQISDSEKTILLREDLLRNSIRIATYMRNLDLSQFDIVGIIANNSTHIAAVAYACFFNGIALHSLNSNYIPEIIEKLFLITKPRLIFCDGEAYPKVRAATAKLNVEIVTMCNISEDVISIQEVLQTPVENGFKPTPLKLGTDHQLAILSTSGSTGNQKAVVVTNSRAILCGFTQLTTEDVQYASSGMDWALGLYTIVTSGVFSTRRIISEKPFDPSETLRIIDQYQVTWVMQPPGQVAAIVNCPDFEKANLQSLRYYIYTGGRCTMEVQGKLRQRIDSGVMNFGFGLSETASFSSLNWHYDAKPNSVGRPSPGYKLKIINDQGESLGPNEEGEVCLNTGSFWPGYYKNPKATDEVYKNSWLHSGDLGYMDDDGFLYIVDRKKDVLKYAANKYYPHEVEDIISGMPGVLEVCAFGIWNMQGGDAPAANVVLMPSVHISEQDVEDYVAQHANTEFLRLHAGCLFINDLKRSPNGKTNRAANKDHFLRTKGVQIDS</sequence>
<dbReference type="Gene3D" id="3.40.50.12780">
    <property type="entry name" value="N-terminal domain of ligase-like"/>
    <property type="match status" value="1"/>
</dbReference>
<comment type="subcellular location">
    <subcellularLocation>
        <location evidence="1">Peroxisome</location>
    </subcellularLocation>
</comment>
<dbReference type="Gene3D" id="3.30.300.30">
    <property type="match status" value="1"/>
</dbReference>
<dbReference type="InterPro" id="IPR025110">
    <property type="entry name" value="AMP-bd_C"/>
</dbReference>
<protein>
    <recommendedName>
        <fullName evidence="7">Luciferin 4-monooxygenase-like</fullName>
    </recommendedName>
</protein>
<dbReference type="PANTHER" id="PTHR24096">
    <property type="entry name" value="LONG-CHAIN-FATTY-ACID--COA LIGASE"/>
    <property type="match status" value="1"/>
</dbReference>
<dbReference type="PANTHER" id="PTHR24096:SF353">
    <property type="entry name" value="GH16244P-RELATED"/>
    <property type="match status" value="1"/>
</dbReference>
<dbReference type="InterPro" id="IPR045851">
    <property type="entry name" value="AMP-bd_C_sf"/>
</dbReference>
<dbReference type="InterPro" id="IPR042099">
    <property type="entry name" value="ANL_N_sf"/>
</dbReference>
<dbReference type="SUPFAM" id="SSF56801">
    <property type="entry name" value="Acetyl-CoA synthetase-like"/>
    <property type="match status" value="1"/>
</dbReference>
<name>A0ABM5HQ35_DRORH</name>
<dbReference type="Pfam" id="PF00501">
    <property type="entry name" value="AMP-binding"/>
    <property type="match status" value="1"/>
</dbReference>
<keyword evidence="6" id="KW-1185">Reference proteome</keyword>
<organism evidence="5 6">
    <name type="scientific">Drosophila rhopaloa</name>
    <name type="common">Fruit fly</name>
    <dbReference type="NCBI Taxonomy" id="1041015"/>
    <lineage>
        <taxon>Eukaryota</taxon>
        <taxon>Metazoa</taxon>
        <taxon>Ecdysozoa</taxon>
        <taxon>Arthropoda</taxon>
        <taxon>Hexapoda</taxon>
        <taxon>Insecta</taxon>
        <taxon>Pterygota</taxon>
        <taxon>Neoptera</taxon>
        <taxon>Endopterygota</taxon>
        <taxon>Diptera</taxon>
        <taxon>Brachycera</taxon>
        <taxon>Muscomorpha</taxon>
        <taxon>Ephydroidea</taxon>
        <taxon>Drosophilidae</taxon>
        <taxon>Drosophila</taxon>
        <taxon>Sophophora</taxon>
    </lineage>
</organism>
<reference evidence="5" key="2">
    <citation type="submission" date="2025-05" db="UniProtKB">
        <authorList>
            <consortium name="EnsemblMetazoa"/>
        </authorList>
    </citation>
    <scope>IDENTIFICATION</scope>
</reference>
<reference evidence="6" key="1">
    <citation type="journal article" date="2021" name="Elife">
        <title>Highly contiguous assemblies of 101 drosophilid genomes.</title>
        <authorList>
            <person name="Kim B.Y."/>
            <person name="Wang J.R."/>
            <person name="Miller D.E."/>
            <person name="Barmina O."/>
            <person name="Delaney E."/>
            <person name="Thompson A."/>
            <person name="Comeault A.A."/>
            <person name="Peede D."/>
            <person name="D'Agostino E.R."/>
            <person name="Pelaez J."/>
            <person name="Aguilar J.M."/>
            <person name="Haji D."/>
            <person name="Matsunaga T."/>
            <person name="Armstrong E.E."/>
            <person name="Zych M."/>
            <person name="Ogawa Y."/>
            <person name="Stamenkovic-Radak M."/>
            <person name="Jelic M."/>
            <person name="Veselinovic M.S."/>
            <person name="Tanaskovic M."/>
            <person name="Eric P."/>
            <person name="Gao J.J."/>
            <person name="Katoh T.K."/>
            <person name="Toda M.J."/>
            <person name="Watabe H."/>
            <person name="Watada M."/>
            <person name="Davis J.S."/>
            <person name="Moyle L.C."/>
            <person name="Manoli G."/>
            <person name="Bertolini E."/>
            <person name="Kostal V."/>
            <person name="Hawley R.S."/>
            <person name="Takahashi A."/>
            <person name="Jones C.D."/>
            <person name="Price D.K."/>
            <person name="Whiteman N."/>
            <person name="Kopp A."/>
            <person name="Matute D.R."/>
            <person name="Petrov D.A."/>
        </authorList>
    </citation>
    <scope>NUCLEOTIDE SEQUENCE [LARGE SCALE GENOMIC DNA]</scope>
</reference>
<dbReference type="Proteomes" id="UP001652680">
    <property type="component" value="Unassembled WGS sequence"/>
</dbReference>
<evidence type="ECO:0000259" key="3">
    <source>
        <dbReference type="Pfam" id="PF00501"/>
    </source>
</evidence>
<feature type="domain" description="AMP-dependent synthetase/ligase" evidence="3">
    <location>
        <begin position="40"/>
        <end position="392"/>
    </location>
</feature>
<evidence type="ECO:0000313" key="6">
    <source>
        <dbReference type="Proteomes" id="UP001652680"/>
    </source>
</evidence>
<accession>A0ABM5HQ35</accession>
<proteinExistence type="predicted"/>
<dbReference type="Pfam" id="PF13193">
    <property type="entry name" value="AMP-binding_C"/>
    <property type="match status" value="1"/>
</dbReference>
<dbReference type="InterPro" id="IPR000873">
    <property type="entry name" value="AMP-dep_synth/lig_dom"/>
</dbReference>
<dbReference type="EnsemblMetazoa" id="XM_017128192.2">
    <property type="protein sequence ID" value="XP_016983681.2"/>
    <property type="gene ID" value="LOC108047832"/>
</dbReference>